<evidence type="ECO:0000313" key="2">
    <source>
        <dbReference type="Proteomes" id="UP000008370"/>
    </source>
</evidence>
<accession>K5WG54</accession>
<protein>
    <submittedName>
        <fullName evidence="1">Uncharacterized protein</fullName>
    </submittedName>
</protein>
<dbReference type="InParanoid" id="K5WG54"/>
<dbReference type="GeneID" id="18919830"/>
<dbReference type="HOGENOM" id="CLU_814102_0_0_1"/>
<proteinExistence type="predicted"/>
<keyword evidence="2" id="KW-1185">Reference proteome</keyword>
<gene>
    <name evidence="1" type="ORF">PHACADRAFT_33590</name>
</gene>
<evidence type="ECO:0000313" key="1">
    <source>
        <dbReference type="EMBL" id="EKM49182.1"/>
    </source>
</evidence>
<dbReference type="OrthoDB" id="2322499at2759"/>
<reference evidence="1 2" key="1">
    <citation type="journal article" date="2012" name="BMC Genomics">
        <title>Comparative genomics of the white-rot fungi, Phanerochaete carnosa and P. chrysosporium, to elucidate the genetic basis of the distinct wood types they colonize.</title>
        <authorList>
            <person name="Suzuki H."/>
            <person name="MacDonald J."/>
            <person name="Syed K."/>
            <person name="Salamov A."/>
            <person name="Hori C."/>
            <person name="Aerts A."/>
            <person name="Henrissat B."/>
            <person name="Wiebenga A."/>
            <person name="vanKuyk P.A."/>
            <person name="Barry K."/>
            <person name="Lindquist E."/>
            <person name="LaButti K."/>
            <person name="Lapidus A."/>
            <person name="Lucas S."/>
            <person name="Coutinho P."/>
            <person name="Gong Y."/>
            <person name="Samejima M."/>
            <person name="Mahadevan R."/>
            <person name="Abou-Zaid M."/>
            <person name="de Vries R.P."/>
            <person name="Igarashi K."/>
            <person name="Yadav J.S."/>
            <person name="Grigoriev I.V."/>
            <person name="Master E.R."/>
        </authorList>
    </citation>
    <scope>NUCLEOTIDE SEQUENCE [LARGE SCALE GENOMIC DNA]</scope>
    <source>
        <strain evidence="1 2">HHB-10118-sp</strain>
    </source>
</reference>
<dbReference type="KEGG" id="pco:PHACADRAFT_33590"/>
<dbReference type="EMBL" id="JH930516">
    <property type="protein sequence ID" value="EKM49182.1"/>
    <property type="molecule type" value="Genomic_DNA"/>
</dbReference>
<organism evidence="1 2">
    <name type="scientific">Phanerochaete carnosa (strain HHB-10118-sp)</name>
    <name type="common">White-rot fungus</name>
    <name type="synonym">Peniophora carnosa</name>
    <dbReference type="NCBI Taxonomy" id="650164"/>
    <lineage>
        <taxon>Eukaryota</taxon>
        <taxon>Fungi</taxon>
        <taxon>Dikarya</taxon>
        <taxon>Basidiomycota</taxon>
        <taxon>Agaricomycotina</taxon>
        <taxon>Agaricomycetes</taxon>
        <taxon>Polyporales</taxon>
        <taxon>Phanerochaetaceae</taxon>
        <taxon>Phanerochaete</taxon>
    </lineage>
</organism>
<dbReference type="Proteomes" id="UP000008370">
    <property type="component" value="Unassembled WGS sequence"/>
</dbReference>
<dbReference type="AlphaFoldDB" id="K5WG54"/>
<dbReference type="RefSeq" id="XP_007402266.1">
    <property type="nucleotide sequence ID" value="XM_007402204.1"/>
</dbReference>
<name>K5WG54_PHACS</name>
<sequence length="417" mass="48593">MDLLATKDVEHAAWTNIQPRIEKHMEHIRQLRLAFEQHDVITRRCRLFVELYREWFSQQPGKATLPLPGELLRRPEIVAIVVQPSEVKVDREAFEPFRELLPDWTQRWREECEAQLRAIVLGSPEYKDKLPANVDPLSLTSVAFDCKSCQSYAENDNLLPPLPPHMIAHGCLMGPCSMWNGKDSVERAICTATPYPPSVTDVGYKSWSAKSLRIGVWHRRACEVIRAVGKNPMTTTREEMNTLEVRFWCKTCLEDCYEEEQWQVMKWRDALYHYVYHDLVNDLVKPVDYAALPASRKLMHAHWEVMSGEIVSSIKVIESLASEVYFNRSFKTHPDAIWYFCSHCHVGWENCLDIEEHLYTEHELDTITPNVDYWLHPNAELTMVRPVYVFKRKSMTQLSFEDQSLFEAGKAGFVDNF</sequence>